<dbReference type="KEGG" id="amd:AMED_5058"/>
<dbReference type="AlphaFoldDB" id="A0A0H3D9S5"/>
<evidence type="ECO:0000313" key="1">
    <source>
        <dbReference type="EMBL" id="ADJ46823.1"/>
    </source>
</evidence>
<reference evidence="1 2" key="1">
    <citation type="journal article" date="2010" name="Cell Res.">
        <title>Complete genome sequence of the rifamycin SV-producing Amycolatopsis mediterranei U32 revealed its genetic characteristics in phylogeny and metabolism.</title>
        <authorList>
            <person name="Zhao W."/>
            <person name="Zhong Y."/>
            <person name="Yuan H."/>
            <person name="Wang J."/>
            <person name="Zheng H."/>
            <person name="Wang Y."/>
            <person name="Cen X."/>
            <person name="Xu F."/>
            <person name="Bai J."/>
            <person name="Han X."/>
            <person name="Lu G."/>
            <person name="Zhu Y."/>
            <person name="Shao Z."/>
            <person name="Yan H."/>
            <person name="Li C."/>
            <person name="Peng N."/>
            <person name="Zhang Z."/>
            <person name="Zhang Y."/>
            <person name="Lin W."/>
            <person name="Fan Y."/>
            <person name="Qin Z."/>
            <person name="Hu Y."/>
            <person name="Zhu B."/>
            <person name="Wang S."/>
            <person name="Ding X."/>
            <person name="Zhao G.P."/>
        </authorList>
    </citation>
    <scope>NUCLEOTIDE SEQUENCE [LARGE SCALE GENOMIC DNA]</scope>
    <source>
        <strain evidence="2">U-32</strain>
    </source>
</reference>
<proteinExistence type="predicted"/>
<protein>
    <submittedName>
        <fullName evidence="1">Uncharacterized protein</fullName>
    </submittedName>
</protein>
<dbReference type="PATRIC" id="fig|749927.5.peg.5232"/>
<dbReference type="EMBL" id="CP002000">
    <property type="protein sequence ID" value="ADJ46823.1"/>
    <property type="molecule type" value="Genomic_DNA"/>
</dbReference>
<evidence type="ECO:0000313" key="2">
    <source>
        <dbReference type="Proteomes" id="UP000000328"/>
    </source>
</evidence>
<gene>
    <name evidence="1" type="ordered locus">AMED_5058</name>
</gene>
<dbReference type="Proteomes" id="UP000000328">
    <property type="component" value="Chromosome"/>
</dbReference>
<name>A0A0H3D9S5_AMYMU</name>
<sequence>MPVTVGDLRQCLLEHGDVIIGVVRARIAATQLTSEKLPGVVAEREHRVMANDPLNVAAASSFSE</sequence>
<organism evidence="1 2">
    <name type="scientific">Amycolatopsis mediterranei (strain U-32)</name>
    <dbReference type="NCBI Taxonomy" id="749927"/>
    <lineage>
        <taxon>Bacteria</taxon>
        <taxon>Bacillati</taxon>
        <taxon>Actinomycetota</taxon>
        <taxon>Actinomycetes</taxon>
        <taxon>Pseudonocardiales</taxon>
        <taxon>Pseudonocardiaceae</taxon>
        <taxon>Amycolatopsis</taxon>
    </lineage>
</organism>
<dbReference type="HOGENOM" id="CLU_2857791_0_0_11"/>
<accession>A0A0H3D9S5</accession>